<reference evidence="1" key="1">
    <citation type="submission" date="2016-10" db="EMBL/GenBank/DDBJ databases">
        <title>Sequence of Gallionella enrichment culture.</title>
        <authorList>
            <person name="Poehlein A."/>
            <person name="Muehling M."/>
            <person name="Daniel R."/>
        </authorList>
    </citation>
    <scope>NUCLEOTIDE SEQUENCE</scope>
</reference>
<accession>A0A1J5R8R7</accession>
<dbReference type="AlphaFoldDB" id="A0A1J5R8R7"/>
<gene>
    <name evidence="1" type="ORF">GALL_257730</name>
</gene>
<protein>
    <submittedName>
        <fullName evidence="1">NosL</fullName>
    </submittedName>
</protein>
<dbReference type="PROSITE" id="PS51257">
    <property type="entry name" value="PROKAR_LIPOPROTEIN"/>
    <property type="match status" value="1"/>
</dbReference>
<name>A0A1J5R8R7_9ZZZZ</name>
<evidence type="ECO:0000313" key="1">
    <source>
        <dbReference type="EMBL" id="OIQ92257.1"/>
    </source>
</evidence>
<dbReference type="Gene3D" id="3.30.70.2060">
    <property type="match status" value="1"/>
</dbReference>
<dbReference type="InterPro" id="IPR008719">
    <property type="entry name" value="N2O_reductase_NosL"/>
</dbReference>
<dbReference type="PANTHER" id="PTHR41247">
    <property type="entry name" value="HTH-TYPE TRANSCRIPTIONAL REPRESSOR YCNK"/>
    <property type="match status" value="1"/>
</dbReference>
<comment type="caution">
    <text evidence="1">The sequence shown here is derived from an EMBL/GenBank/DDBJ whole genome shotgun (WGS) entry which is preliminary data.</text>
</comment>
<dbReference type="Pfam" id="PF05573">
    <property type="entry name" value="NosL"/>
    <property type="match status" value="1"/>
</dbReference>
<dbReference type="EMBL" id="MLJW01000236">
    <property type="protein sequence ID" value="OIQ92257.1"/>
    <property type="molecule type" value="Genomic_DNA"/>
</dbReference>
<dbReference type="Gene3D" id="3.30.70.2050">
    <property type="match status" value="1"/>
</dbReference>
<dbReference type="SUPFAM" id="SSF160387">
    <property type="entry name" value="NosL/MerB-like"/>
    <property type="match status" value="1"/>
</dbReference>
<proteinExistence type="predicted"/>
<sequence>MKLFTAKNLRGTAAAIAIVFAGTGILGGCGKSEALAVGPIEITRGTADSLDGMILMDYPGPKGQIQYDQGKPDFFCDTVAMFSIYLKPEQRRQVRAIFVQDMAKTDWNNPTGHWIDARTAFYVAGSKARGAMGPTLASFASESDASAFAAREGGKVYRFGQITPDMVVLDGGVLKDHMT</sequence>
<organism evidence="1">
    <name type="scientific">mine drainage metagenome</name>
    <dbReference type="NCBI Taxonomy" id="410659"/>
    <lineage>
        <taxon>unclassified sequences</taxon>
        <taxon>metagenomes</taxon>
        <taxon>ecological metagenomes</taxon>
    </lineage>
</organism>
<dbReference type="PANTHER" id="PTHR41247:SF1">
    <property type="entry name" value="HTH-TYPE TRANSCRIPTIONAL REPRESSOR YCNK"/>
    <property type="match status" value="1"/>
</dbReference>